<reference evidence="3" key="1">
    <citation type="submission" date="2020-01" db="EMBL/GenBank/DDBJ databases">
        <authorList>
            <consortium name="DOE Joint Genome Institute"/>
            <person name="Haridas S."/>
            <person name="Albert R."/>
            <person name="Binder M."/>
            <person name="Bloem J."/>
            <person name="Labutti K."/>
            <person name="Salamov A."/>
            <person name="Andreopoulos B."/>
            <person name="Baker S.E."/>
            <person name="Barry K."/>
            <person name="Bills G."/>
            <person name="Bluhm B.H."/>
            <person name="Cannon C."/>
            <person name="Castanera R."/>
            <person name="Culley D.E."/>
            <person name="Daum C."/>
            <person name="Ezra D."/>
            <person name="Gonzalez J.B."/>
            <person name="Henrissat B."/>
            <person name="Kuo A."/>
            <person name="Liang C."/>
            <person name="Lipzen A."/>
            <person name="Lutzoni F."/>
            <person name="Magnuson J."/>
            <person name="Mondo S."/>
            <person name="Nolan M."/>
            <person name="Ohm R."/>
            <person name="Pangilinan J."/>
            <person name="Park H.-J."/>
            <person name="Ramirez L."/>
            <person name="Alfaro M."/>
            <person name="Sun H."/>
            <person name="Tritt A."/>
            <person name="Yoshinaga Y."/>
            <person name="Zwiers L.-H."/>
            <person name="Turgeon B.G."/>
            <person name="Goodwin S.B."/>
            <person name="Spatafora J.W."/>
            <person name="Crous P.W."/>
            <person name="Grigoriev I.V."/>
        </authorList>
    </citation>
    <scope>NUCLEOTIDE SEQUENCE</scope>
    <source>
        <strain evidence="3">CBS 342.82</strain>
    </source>
</reference>
<protein>
    <recommendedName>
        <fullName evidence="4">SWIM-type domain-containing protein</fullName>
    </recommendedName>
</protein>
<feature type="compositionally biased region" description="Basic and acidic residues" evidence="1">
    <location>
        <begin position="117"/>
        <end position="130"/>
    </location>
</feature>
<keyword evidence="2" id="KW-1185">Reference proteome</keyword>
<organism evidence="3">
    <name type="scientific">Dissoconium aciculare CBS 342.82</name>
    <dbReference type="NCBI Taxonomy" id="1314786"/>
    <lineage>
        <taxon>Eukaryota</taxon>
        <taxon>Fungi</taxon>
        <taxon>Dikarya</taxon>
        <taxon>Ascomycota</taxon>
        <taxon>Pezizomycotina</taxon>
        <taxon>Dothideomycetes</taxon>
        <taxon>Dothideomycetidae</taxon>
        <taxon>Mycosphaerellales</taxon>
        <taxon>Dissoconiaceae</taxon>
        <taxon>Dissoconium</taxon>
    </lineage>
</organism>
<reference evidence="3" key="3">
    <citation type="submission" date="2025-08" db="UniProtKB">
        <authorList>
            <consortium name="RefSeq"/>
        </authorList>
    </citation>
    <scope>IDENTIFICATION</scope>
    <source>
        <strain evidence="3">CBS 342.82</strain>
    </source>
</reference>
<evidence type="ECO:0000313" key="2">
    <source>
        <dbReference type="Proteomes" id="UP000504637"/>
    </source>
</evidence>
<dbReference type="AlphaFoldDB" id="A0A6J3MIR1"/>
<reference evidence="3" key="2">
    <citation type="submission" date="2020-04" db="EMBL/GenBank/DDBJ databases">
        <authorList>
            <consortium name="NCBI Genome Project"/>
        </authorList>
    </citation>
    <scope>NUCLEOTIDE SEQUENCE</scope>
    <source>
        <strain evidence="3">CBS 342.82</strain>
    </source>
</reference>
<dbReference type="RefSeq" id="XP_033464831.1">
    <property type="nucleotide sequence ID" value="XM_033600135.1"/>
</dbReference>
<accession>A0A6J3MIR1</accession>
<evidence type="ECO:0000256" key="1">
    <source>
        <dbReference type="SAM" id="MobiDB-lite"/>
    </source>
</evidence>
<proteinExistence type="predicted"/>
<dbReference type="Proteomes" id="UP000504637">
    <property type="component" value="Unplaced"/>
</dbReference>
<dbReference type="OrthoDB" id="5413281at2759"/>
<evidence type="ECO:0000313" key="3">
    <source>
        <dbReference type="RefSeq" id="XP_033464831.1"/>
    </source>
</evidence>
<name>A0A6J3MIR1_9PEZI</name>
<sequence>MRRNGNRPLRKIVHANESRMDQLQRSSRPLRQVVTALLQSIETTVPTDVSTDAMQHDLHNDASPRTRHIFLTLQVLFPNELLPALDILDRGLVTRLRCVTDEAELSLLLVQSSRSQSDSRKERHAHDTKSTRFQNKSNVTSDLETDLPLPPCHEVRLDAWSCSCPAFVFSAFPVRSVTSNSLIVEAKTAGEQTVTDWFFGGKSCGDELPVCKHLLACVLGERCAIFRRRIRERTCTAEEIAGWAAGWGDL</sequence>
<gene>
    <name evidence="3" type="ORF">K489DRAFT_28048</name>
</gene>
<feature type="compositionally biased region" description="Polar residues" evidence="1">
    <location>
        <begin position="131"/>
        <end position="142"/>
    </location>
</feature>
<dbReference type="GeneID" id="54357935"/>
<feature type="region of interest" description="Disordered" evidence="1">
    <location>
        <begin position="117"/>
        <end position="144"/>
    </location>
</feature>
<evidence type="ECO:0008006" key="4">
    <source>
        <dbReference type="Google" id="ProtNLM"/>
    </source>
</evidence>